<sequence>MIVRVIVRDGLPLFQAVSWFIVRLAGQVRRATGRACVPAGRCAWMAVHRRGAGV</sequence>
<dbReference type="Proteomes" id="UP000635278">
    <property type="component" value="Unassembled WGS sequence"/>
</dbReference>
<name>A0ABX0JKB7_9PROT</name>
<comment type="caution">
    <text evidence="1">The sequence shown here is derived from an EMBL/GenBank/DDBJ whole genome shotgun (WGS) entry which is preliminary data.</text>
</comment>
<proteinExistence type="predicted"/>
<accession>A0ABX0JKB7</accession>
<evidence type="ECO:0000313" key="2">
    <source>
        <dbReference type="Proteomes" id="UP000635278"/>
    </source>
</evidence>
<evidence type="ECO:0000313" key="1">
    <source>
        <dbReference type="EMBL" id="NHN83269.1"/>
    </source>
</evidence>
<dbReference type="RefSeq" id="WP_173581699.1">
    <property type="nucleotide sequence ID" value="NZ_WOTB01000001.1"/>
</dbReference>
<evidence type="ECO:0008006" key="3">
    <source>
        <dbReference type="Google" id="ProtNLM"/>
    </source>
</evidence>
<dbReference type="EMBL" id="WOTB01000001">
    <property type="protein sequence ID" value="NHN83269.1"/>
    <property type="molecule type" value="Genomic_DNA"/>
</dbReference>
<reference evidence="1 2" key="1">
    <citation type="journal article" date="2020" name="Int. J. Syst. Evol. Microbiol.">
        <title>Novel acetic acid bacteria from cider fermentations: Acetobacter conturbans sp. nov. and Acetobacter fallax sp. nov.</title>
        <authorList>
            <person name="Sombolestani A.S."/>
            <person name="Cleenwerck I."/>
            <person name="Cnockaert M."/>
            <person name="Borremans W."/>
            <person name="Wieme A.D."/>
            <person name="De Vuyst L."/>
            <person name="Vandamme P."/>
        </authorList>
    </citation>
    <scope>NUCLEOTIDE SEQUENCE [LARGE SCALE GENOMIC DNA]</scope>
    <source>
        <strain evidence="1 2">LMG 30640</strain>
    </source>
</reference>
<protein>
    <recommendedName>
        <fullName evidence="3">Transposase</fullName>
    </recommendedName>
</protein>
<keyword evidence="2" id="KW-1185">Reference proteome</keyword>
<gene>
    <name evidence="1" type="ORF">GOB93_01255</name>
</gene>
<organism evidence="1 2">
    <name type="scientific">Acetobacter musti</name>
    <dbReference type="NCBI Taxonomy" id="864732"/>
    <lineage>
        <taxon>Bacteria</taxon>
        <taxon>Pseudomonadati</taxon>
        <taxon>Pseudomonadota</taxon>
        <taxon>Alphaproteobacteria</taxon>
        <taxon>Acetobacterales</taxon>
        <taxon>Acetobacteraceae</taxon>
        <taxon>Acetobacter</taxon>
    </lineage>
</organism>